<dbReference type="AlphaFoldDB" id="A0A915YLK1"/>
<name>A0A915YLK1_9BACT</name>
<keyword evidence="1" id="KW-0472">Membrane</keyword>
<keyword evidence="3" id="KW-1185">Reference proteome</keyword>
<reference evidence="2" key="1">
    <citation type="submission" date="2022-09" db="EMBL/GenBank/DDBJ databases">
        <title>Aureispira anguillicida sp. nov., isolated from Leptocephalus of Japanese eel Anguilla japonica.</title>
        <authorList>
            <person name="Yuasa K."/>
            <person name="Mekata T."/>
            <person name="Ikunari K."/>
        </authorList>
    </citation>
    <scope>NUCLEOTIDE SEQUENCE</scope>
    <source>
        <strain evidence="2">EL160426</strain>
    </source>
</reference>
<dbReference type="EMBL" id="AP026867">
    <property type="protein sequence ID" value="BDS15470.1"/>
    <property type="molecule type" value="Genomic_DNA"/>
</dbReference>
<keyword evidence="1" id="KW-0812">Transmembrane</keyword>
<organism evidence="2 3">
    <name type="scientific">Aureispira anguillae</name>
    <dbReference type="NCBI Taxonomy" id="2864201"/>
    <lineage>
        <taxon>Bacteria</taxon>
        <taxon>Pseudomonadati</taxon>
        <taxon>Bacteroidota</taxon>
        <taxon>Saprospiria</taxon>
        <taxon>Saprospirales</taxon>
        <taxon>Saprospiraceae</taxon>
        <taxon>Aureispira</taxon>
    </lineage>
</organism>
<keyword evidence="1" id="KW-1133">Transmembrane helix</keyword>
<dbReference type="Proteomes" id="UP001060919">
    <property type="component" value="Chromosome"/>
</dbReference>
<dbReference type="KEGG" id="aup:AsAng_0062540"/>
<protein>
    <submittedName>
        <fullName evidence="2">Uncharacterized protein</fullName>
    </submittedName>
</protein>
<proteinExistence type="predicted"/>
<evidence type="ECO:0000256" key="1">
    <source>
        <dbReference type="SAM" id="Phobius"/>
    </source>
</evidence>
<evidence type="ECO:0000313" key="3">
    <source>
        <dbReference type="Proteomes" id="UP001060919"/>
    </source>
</evidence>
<accession>A0A915YLK1</accession>
<gene>
    <name evidence="2" type="ORF">AsAng_0062540</name>
</gene>
<sequence>MINQKQNTEREPFINNSLWCWIALFTALGISVLIMLFDKI</sequence>
<evidence type="ECO:0000313" key="2">
    <source>
        <dbReference type="EMBL" id="BDS15470.1"/>
    </source>
</evidence>
<feature type="transmembrane region" description="Helical" evidence="1">
    <location>
        <begin position="16"/>
        <end position="37"/>
    </location>
</feature>